<accession>A0ABP6GZ68</accession>
<name>A0ABP6GZ68_9MICO</name>
<organism evidence="3 4">
    <name type="scientific">Pedococcus aerophilus</name>
    <dbReference type="NCBI Taxonomy" id="436356"/>
    <lineage>
        <taxon>Bacteria</taxon>
        <taxon>Bacillati</taxon>
        <taxon>Actinomycetota</taxon>
        <taxon>Actinomycetes</taxon>
        <taxon>Micrococcales</taxon>
        <taxon>Intrasporangiaceae</taxon>
        <taxon>Pedococcus</taxon>
    </lineage>
</organism>
<feature type="region of interest" description="Disordered" evidence="1">
    <location>
        <begin position="241"/>
        <end position="300"/>
    </location>
</feature>
<keyword evidence="2" id="KW-1133">Transmembrane helix</keyword>
<dbReference type="EMBL" id="BAAARN010000001">
    <property type="protein sequence ID" value="GAA2732884.1"/>
    <property type="molecule type" value="Genomic_DNA"/>
</dbReference>
<keyword evidence="4" id="KW-1185">Reference proteome</keyword>
<protein>
    <recommendedName>
        <fullName evidence="5">WD40 repeat domain-containing protein</fullName>
    </recommendedName>
</protein>
<comment type="caution">
    <text evidence="3">The sequence shown here is derived from an EMBL/GenBank/DDBJ whole genome shotgun (WGS) entry which is preliminary data.</text>
</comment>
<evidence type="ECO:0000313" key="3">
    <source>
        <dbReference type="EMBL" id="GAA2732884.1"/>
    </source>
</evidence>
<feature type="compositionally biased region" description="Low complexity" evidence="1">
    <location>
        <begin position="250"/>
        <end position="287"/>
    </location>
</feature>
<dbReference type="Gene3D" id="2.120.10.30">
    <property type="entry name" value="TolB, C-terminal domain"/>
    <property type="match status" value="1"/>
</dbReference>
<sequence length="333" mass="33914">MASTGATASATVGTTASAGGGFRILDDRIEESSGLALSRAHPHTVWTANDSGDSARIFAVDTRTGKTVGVHSFGAPVVDVEALAVTPQGRVLVADIGDNARSREVVRVFWFDEPALGTTSGGWASWELTYPDGPHDAESIAVDPTTGRVVIVTKSADGGVYALPEKPSRQGVNRLERLADAPATATDAVFLGDGSALAVRTYTQLVLLDPTSWRPLVSALLPLQRQGETIALAPGADQGLLVGSEGSRSPVQQVTVPATPVASPSSAATRAATPAPSASTSGPSAGPITGPGQAPDATPPVNRAQLVAGLGGSVALVLVALLATRLARRAQRR</sequence>
<dbReference type="Proteomes" id="UP001501326">
    <property type="component" value="Unassembled WGS sequence"/>
</dbReference>
<reference evidence="4" key="1">
    <citation type="journal article" date="2019" name="Int. J. Syst. Evol. Microbiol.">
        <title>The Global Catalogue of Microorganisms (GCM) 10K type strain sequencing project: providing services to taxonomists for standard genome sequencing and annotation.</title>
        <authorList>
            <consortium name="The Broad Institute Genomics Platform"/>
            <consortium name="The Broad Institute Genome Sequencing Center for Infectious Disease"/>
            <person name="Wu L."/>
            <person name="Ma J."/>
        </authorList>
    </citation>
    <scope>NUCLEOTIDE SEQUENCE [LARGE SCALE GENOMIC DNA]</scope>
    <source>
        <strain evidence="4">JCM 16378</strain>
    </source>
</reference>
<proteinExistence type="predicted"/>
<evidence type="ECO:0000313" key="4">
    <source>
        <dbReference type="Proteomes" id="UP001501326"/>
    </source>
</evidence>
<dbReference type="InterPro" id="IPR011042">
    <property type="entry name" value="6-blade_b-propeller_TolB-like"/>
</dbReference>
<evidence type="ECO:0000256" key="1">
    <source>
        <dbReference type="SAM" id="MobiDB-lite"/>
    </source>
</evidence>
<keyword evidence="2" id="KW-0472">Membrane</keyword>
<gene>
    <name evidence="3" type="ORF">GCM10009867_09790</name>
</gene>
<dbReference type="SUPFAM" id="SSF50969">
    <property type="entry name" value="YVTN repeat-like/Quinoprotein amine dehydrogenase"/>
    <property type="match status" value="1"/>
</dbReference>
<evidence type="ECO:0000256" key="2">
    <source>
        <dbReference type="SAM" id="Phobius"/>
    </source>
</evidence>
<dbReference type="InterPro" id="IPR011044">
    <property type="entry name" value="Quino_amine_DH_bsu"/>
</dbReference>
<feature type="transmembrane region" description="Helical" evidence="2">
    <location>
        <begin position="306"/>
        <end position="327"/>
    </location>
</feature>
<evidence type="ECO:0008006" key="5">
    <source>
        <dbReference type="Google" id="ProtNLM"/>
    </source>
</evidence>
<keyword evidence="2" id="KW-0812">Transmembrane</keyword>